<name>A0ABQ9J078_9CUCU</name>
<sequence length="172" mass="20040">MDSVTCSSCVGILSNYVNFATICDDTEEKINLYRETGQNEVILKSSNILTFLRDGIRYNNVNIKKENTPDNLEYCFEGPDVKEKVELLYSSDKFQTHTENFKCHLLSHKDNLEVQMFECKMCEYQTKYKRDLKKHLLVHKDISEVQMFKCEMCEFQTKHRGALKKALAVSQG</sequence>
<dbReference type="SUPFAM" id="SSF57667">
    <property type="entry name" value="beta-beta-alpha zinc fingers"/>
    <property type="match status" value="1"/>
</dbReference>
<gene>
    <name evidence="1" type="ORF">NQ317_007623</name>
</gene>
<accession>A0ABQ9J078</accession>
<organism evidence="1 2">
    <name type="scientific">Molorchus minor</name>
    <dbReference type="NCBI Taxonomy" id="1323400"/>
    <lineage>
        <taxon>Eukaryota</taxon>
        <taxon>Metazoa</taxon>
        <taxon>Ecdysozoa</taxon>
        <taxon>Arthropoda</taxon>
        <taxon>Hexapoda</taxon>
        <taxon>Insecta</taxon>
        <taxon>Pterygota</taxon>
        <taxon>Neoptera</taxon>
        <taxon>Endopterygota</taxon>
        <taxon>Coleoptera</taxon>
        <taxon>Polyphaga</taxon>
        <taxon>Cucujiformia</taxon>
        <taxon>Chrysomeloidea</taxon>
        <taxon>Cerambycidae</taxon>
        <taxon>Lamiinae</taxon>
        <taxon>Monochamini</taxon>
        <taxon>Molorchus</taxon>
    </lineage>
</organism>
<proteinExistence type="predicted"/>
<evidence type="ECO:0000313" key="1">
    <source>
        <dbReference type="EMBL" id="KAJ8970344.1"/>
    </source>
</evidence>
<keyword evidence="2" id="KW-1185">Reference proteome</keyword>
<dbReference type="Gene3D" id="3.30.160.60">
    <property type="entry name" value="Classic Zinc Finger"/>
    <property type="match status" value="1"/>
</dbReference>
<comment type="caution">
    <text evidence="1">The sequence shown here is derived from an EMBL/GenBank/DDBJ whole genome shotgun (WGS) entry which is preliminary data.</text>
</comment>
<dbReference type="InterPro" id="IPR036236">
    <property type="entry name" value="Znf_C2H2_sf"/>
</dbReference>
<reference evidence="1" key="1">
    <citation type="journal article" date="2023" name="Insect Mol. Biol.">
        <title>Genome sequencing provides insights into the evolution of gene families encoding plant cell wall-degrading enzymes in longhorned beetles.</title>
        <authorList>
            <person name="Shin N.R."/>
            <person name="Okamura Y."/>
            <person name="Kirsch R."/>
            <person name="Pauchet Y."/>
        </authorList>
    </citation>
    <scope>NUCLEOTIDE SEQUENCE</scope>
    <source>
        <strain evidence="1">MMC_N1</strain>
    </source>
</reference>
<evidence type="ECO:0000313" key="2">
    <source>
        <dbReference type="Proteomes" id="UP001162164"/>
    </source>
</evidence>
<dbReference type="Proteomes" id="UP001162164">
    <property type="component" value="Unassembled WGS sequence"/>
</dbReference>
<protein>
    <recommendedName>
        <fullName evidence="3">C2H2-type domain-containing protein</fullName>
    </recommendedName>
</protein>
<dbReference type="EMBL" id="JAPWTJ010001634">
    <property type="protein sequence ID" value="KAJ8970344.1"/>
    <property type="molecule type" value="Genomic_DNA"/>
</dbReference>
<evidence type="ECO:0008006" key="3">
    <source>
        <dbReference type="Google" id="ProtNLM"/>
    </source>
</evidence>